<dbReference type="PANTHER" id="PTHR45708:SF40">
    <property type="entry name" value="BASIC ENDOCHITINASE"/>
    <property type="match status" value="1"/>
</dbReference>
<evidence type="ECO:0000313" key="7">
    <source>
        <dbReference type="Proteomes" id="UP000694886"/>
    </source>
</evidence>
<dbReference type="PANTHER" id="PTHR45708">
    <property type="entry name" value="ENDOCHITINASE"/>
    <property type="match status" value="1"/>
</dbReference>
<evidence type="ECO:0000256" key="3">
    <source>
        <dbReference type="ARBA" id="ARBA00023295"/>
    </source>
</evidence>
<evidence type="ECO:0000259" key="6">
    <source>
        <dbReference type="PROSITE" id="PS51910"/>
    </source>
</evidence>
<reference evidence="8" key="2">
    <citation type="submission" date="2025-08" db="UniProtKB">
        <authorList>
            <consortium name="RefSeq"/>
        </authorList>
    </citation>
    <scope>IDENTIFICATION</scope>
</reference>
<dbReference type="Gene3D" id="3.20.20.80">
    <property type="entry name" value="Glycosidases"/>
    <property type="match status" value="1"/>
</dbReference>
<proteinExistence type="inferred from homology"/>
<dbReference type="Pfam" id="PF00704">
    <property type="entry name" value="Glyco_hydro_18"/>
    <property type="match status" value="1"/>
</dbReference>
<dbReference type="RefSeq" id="XP_017976136.1">
    <property type="nucleotide sequence ID" value="XM_018120647.1"/>
</dbReference>
<sequence length="198" mass="21624">MLSIGGDAGDYSLSSADDARSVAVYLWNNFLGGNSNSRPLGSAVLDGIDFDIERGEPHYAALARRLTELSQVGKKVYLTAAPQCPFPDQWLNGALQTGLFDYVWVQFYNNPPCQFSSSNPGAFKDSWNKWTSSIKADKFFVGLPASHAAASSGYVPSNDLRTQLLPFVKASAKYGGVMLWDRYNDIQSGYSSKIKDAV</sequence>
<name>A0AB32WE51_THECC</name>
<keyword evidence="2 4" id="KW-0378">Hydrolase</keyword>
<dbReference type="PROSITE" id="PS51910">
    <property type="entry name" value="GH18_2"/>
    <property type="match status" value="1"/>
</dbReference>
<dbReference type="Gramene" id="Tc01v2_t029310.1">
    <property type="protein sequence ID" value="Tc01v2_p029310.1"/>
    <property type="gene ID" value="Tc01v2_g029310"/>
</dbReference>
<gene>
    <name evidence="8" type="primary">LOC18614046</name>
</gene>
<dbReference type="InterPro" id="IPR001223">
    <property type="entry name" value="Glyco_hydro18_cat"/>
</dbReference>
<feature type="domain" description="GH18" evidence="6">
    <location>
        <begin position="1"/>
        <end position="198"/>
    </location>
</feature>
<dbReference type="AlphaFoldDB" id="A0AB32WE51"/>
<dbReference type="GeneID" id="18614046"/>
<dbReference type="GO" id="GO:0008843">
    <property type="term" value="F:endochitinase activity"/>
    <property type="evidence" value="ECO:0007669"/>
    <property type="project" value="UniProtKB-EC"/>
</dbReference>
<dbReference type="InterPro" id="IPR001579">
    <property type="entry name" value="Glyco_hydro_18_chit_AS"/>
</dbReference>
<reference evidence="7" key="1">
    <citation type="journal article" date="1997" name="Nucleic Acids Res.">
        <title>tRNAscan-SE: a program for improved detection of transfer RNA genes in genomic sequence.</title>
        <authorList>
            <person name="Lowe T.M."/>
            <person name="Eddy S.R."/>
        </authorList>
    </citation>
    <scope>NUCLEOTIDE SEQUENCE [LARGE SCALE GENOMIC DNA]</scope>
    <source>
        <strain evidence="7">r\B97-61/B2</strain>
    </source>
</reference>
<organism evidence="7 8">
    <name type="scientific">Theobroma cacao</name>
    <name type="common">Cacao</name>
    <name type="synonym">Cocoa</name>
    <dbReference type="NCBI Taxonomy" id="3641"/>
    <lineage>
        <taxon>Eukaryota</taxon>
        <taxon>Viridiplantae</taxon>
        <taxon>Streptophyta</taxon>
        <taxon>Embryophyta</taxon>
        <taxon>Tracheophyta</taxon>
        <taxon>Spermatophyta</taxon>
        <taxon>Magnoliopsida</taxon>
        <taxon>eudicotyledons</taxon>
        <taxon>Gunneridae</taxon>
        <taxon>Pentapetalae</taxon>
        <taxon>rosids</taxon>
        <taxon>malvids</taxon>
        <taxon>Malvales</taxon>
        <taxon>Malvaceae</taxon>
        <taxon>Byttnerioideae</taxon>
        <taxon>Theobroma</taxon>
    </lineage>
</organism>
<evidence type="ECO:0000256" key="2">
    <source>
        <dbReference type="ARBA" id="ARBA00022801"/>
    </source>
</evidence>
<dbReference type="InterPro" id="IPR017853">
    <property type="entry name" value="GH"/>
</dbReference>
<dbReference type="KEGG" id="tcc:18614046"/>
<dbReference type="InterPro" id="IPR050542">
    <property type="entry name" value="Glycosyl_Hydrlase18_Chitinase"/>
</dbReference>
<evidence type="ECO:0000256" key="4">
    <source>
        <dbReference type="RuleBase" id="RU000489"/>
    </source>
</evidence>
<dbReference type="Proteomes" id="UP000694886">
    <property type="component" value="Chromosome 1"/>
</dbReference>
<protein>
    <recommendedName>
        <fullName evidence="1">chitinase</fullName>
        <ecNumber evidence="1">3.2.1.14</ecNumber>
    </recommendedName>
</protein>
<dbReference type="FunFam" id="3.20.20.80:FF:000560">
    <property type="entry name" value="Uncharacterized protein"/>
    <property type="match status" value="1"/>
</dbReference>
<evidence type="ECO:0000313" key="8">
    <source>
        <dbReference type="RefSeq" id="XP_017976136.1"/>
    </source>
</evidence>
<dbReference type="GO" id="GO:0005975">
    <property type="term" value="P:carbohydrate metabolic process"/>
    <property type="evidence" value="ECO:0007669"/>
    <property type="project" value="InterPro"/>
</dbReference>
<accession>A0AB32WE51</accession>
<evidence type="ECO:0000256" key="1">
    <source>
        <dbReference type="ARBA" id="ARBA00012729"/>
    </source>
</evidence>
<dbReference type="SUPFAM" id="SSF51445">
    <property type="entry name" value="(Trans)glycosidases"/>
    <property type="match status" value="1"/>
</dbReference>
<dbReference type="EC" id="3.2.1.14" evidence="1"/>
<keyword evidence="3 4" id="KW-0326">Glycosidase</keyword>
<dbReference type="PROSITE" id="PS01095">
    <property type="entry name" value="GH18_1"/>
    <property type="match status" value="1"/>
</dbReference>
<comment type="similarity">
    <text evidence="5">Belongs to the glycosyl hydrolase 18 family.</text>
</comment>
<evidence type="ECO:0000256" key="5">
    <source>
        <dbReference type="RuleBase" id="RU004453"/>
    </source>
</evidence>